<dbReference type="SUPFAM" id="SSF103473">
    <property type="entry name" value="MFS general substrate transporter"/>
    <property type="match status" value="1"/>
</dbReference>
<dbReference type="PROSITE" id="PS50850">
    <property type="entry name" value="MFS"/>
    <property type="match status" value="1"/>
</dbReference>
<keyword evidence="2" id="KW-0813">Transport</keyword>
<evidence type="ECO:0000256" key="8">
    <source>
        <dbReference type="SAM" id="Phobius"/>
    </source>
</evidence>
<feature type="transmembrane region" description="Helical" evidence="8">
    <location>
        <begin position="288"/>
        <end position="310"/>
    </location>
</feature>
<evidence type="ECO:0000256" key="1">
    <source>
        <dbReference type="ARBA" id="ARBA00004651"/>
    </source>
</evidence>
<organism evidence="10 11">
    <name type="scientific">Sutterella massiliensis</name>
    <dbReference type="NCBI Taxonomy" id="1816689"/>
    <lineage>
        <taxon>Bacteria</taxon>
        <taxon>Pseudomonadati</taxon>
        <taxon>Pseudomonadota</taxon>
        <taxon>Betaproteobacteria</taxon>
        <taxon>Burkholderiales</taxon>
        <taxon>Sutterellaceae</taxon>
        <taxon>Sutterella</taxon>
    </lineage>
</organism>
<feature type="transmembrane region" description="Helical" evidence="8">
    <location>
        <begin position="128"/>
        <end position="148"/>
    </location>
</feature>
<feature type="transmembrane region" description="Helical" evidence="8">
    <location>
        <begin position="388"/>
        <end position="410"/>
    </location>
</feature>
<evidence type="ECO:0000256" key="5">
    <source>
        <dbReference type="ARBA" id="ARBA00022989"/>
    </source>
</evidence>
<dbReference type="Gene3D" id="1.20.1250.20">
    <property type="entry name" value="MFS general substrate transporter like domains"/>
    <property type="match status" value="2"/>
</dbReference>
<evidence type="ECO:0000313" key="10">
    <source>
        <dbReference type="EMBL" id="MBM6704653.1"/>
    </source>
</evidence>
<sequence length="489" mass="52080">MKVGAAAAPRETPAEAKSEAAPEEPEDDYHELDFSKLEKKRDGSPDAKCESAPAEAAQRASGDKKSTDDATLPPLEIAAEPQAQSWKITLVILSASSVLMSLSYTMLIPFLPMYLIQELHVAKDDVNLWSGLIFSVSFLVSGIMAPIWGSMADKGSRKLMAVRSAFLLAISYGLSGVVQDEWQLLGVRCFQGFAAGLWPACLAILSSSVPKEKLGISLGTMQGAMTAGGVLGPLCGGFLAEAFGMRMTFYLGSAALGIITLLIIFCIKEPKKKKVEKKAADPAKPKTNLLKIPVVQRMLFTAGVVQLTILLQQPVMPLYVAELQGSMDRIVFVTGLLFSIVGISGVIASPVWGIVGQRIGFRPALYAALLGSGIFGMVQAIPDTLVPFGAWRFVGGLAFAGIFPAINALLTNSTGPEDRGRIFGLSFAAQQAGSVLGPILGGALAMFMSIKVVIFVSGFVLIPLVAFLYLKRPAVETSMKGVEVKFDRR</sequence>
<feature type="transmembrane region" description="Helical" evidence="8">
    <location>
        <begin position="330"/>
        <end position="352"/>
    </location>
</feature>
<name>A0ABS2DTQ1_9BURK</name>
<dbReference type="PANTHER" id="PTHR43414">
    <property type="entry name" value="MULTIDRUG RESISTANCE PROTEIN MDTG"/>
    <property type="match status" value="1"/>
</dbReference>
<dbReference type="PANTHER" id="PTHR43414:SF6">
    <property type="entry name" value="MULTIDRUG RESISTANCE PROTEIN MDTG"/>
    <property type="match status" value="1"/>
</dbReference>
<feature type="compositionally biased region" description="Acidic residues" evidence="7">
    <location>
        <begin position="21"/>
        <end position="30"/>
    </location>
</feature>
<dbReference type="InterPro" id="IPR001958">
    <property type="entry name" value="Tet-R_TetA/multi-R_MdtG-like"/>
</dbReference>
<evidence type="ECO:0000256" key="7">
    <source>
        <dbReference type="SAM" id="MobiDB-lite"/>
    </source>
</evidence>
<keyword evidence="5 8" id="KW-1133">Transmembrane helix</keyword>
<accession>A0ABS2DTQ1</accession>
<feature type="transmembrane region" description="Helical" evidence="8">
    <location>
        <begin position="160"/>
        <end position="178"/>
    </location>
</feature>
<feature type="transmembrane region" description="Helical" evidence="8">
    <location>
        <begin position="90"/>
        <end position="116"/>
    </location>
</feature>
<keyword evidence="3" id="KW-1003">Cell membrane</keyword>
<keyword evidence="4 8" id="KW-0812">Transmembrane</keyword>
<evidence type="ECO:0000256" key="4">
    <source>
        <dbReference type="ARBA" id="ARBA00022692"/>
    </source>
</evidence>
<evidence type="ECO:0000313" key="11">
    <source>
        <dbReference type="Proteomes" id="UP000715095"/>
    </source>
</evidence>
<feature type="transmembrane region" description="Helical" evidence="8">
    <location>
        <begin position="221"/>
        <end position="243"/>
    </location>
</feature>
<feature type="compositionally biased region" description="Low complexity" evidence="7">
    <location>
        <begin position="1"/>
        <end position="11"/>
    </location>
</feature>
<evidence type="ECO:0000259" key="9">
    <source>
        <dbReference type="PROSITE" id="PS50850"/>
    </source>
</evidence>
<feature type="transmembrane region" description="Helical" evidence="8">
    <location>
        <begin position="190"/>
        <end position="209"/>
    </location>
</feature>
<keyword evidence="11" id="KW-1185">Reference proteome</keyword>
<reference evidence="10 11" key="1">
    <citation type="journal article" date="2021" name="Sci. Rep.">
        <title>The distribution of antibiotic resistance genes in chicken gut microbiota commensals.</title>
        <authorList>
            <person name="Juricova H."/>
            <person name="Matiasovicova J."/>
            <person name="Kubasova T."/>
            <person name="Cejkova D."/>
            <person name="Rychlik I."/>
        </authorList>
    </citation>
    <scope>NUCLEOTIDE SEQUENCE [LARGE SCALE GENOMIC DNA]</scope>
    <source>
        <strain evidence="10 11">An829</strain>
    </source>
</reference>
<evidence type="ECO:0000256" key="6">
    <source>
        <dbReference type="ARBA" id="ARBA00023136"/>
    </source>
</evidence>
<keyword evidence="6 8" id="KW-0472">Membrane</keyword>
<feature type="compositionally biased region" description="Basic and acidic residues" evidence="7">
    <location>
        <begin position="31"/>
        <end position="49"/>
    </location>
</feature>
<evidence type="ECO:0000256" key="2">
    <source>
        <dbReference type="ARBA" id="ARBA00022448"/>
    </source>
</evidence>
<dbReference type="InterPro" id="IPR036259">
    <property type="entry name" value="MFS_trans_sf"/>
</dbReference>
<comment type="caution">
    <text evidence="10">The sequence shown here is derived from an EMBL/GenBank/DDBJ whole genome shotgun (WGS) entry which is preliminary data.</text>
</comment>
<feature type="transmembrane region" description="Helical" evidence="8">
    <location>
        <begin position="452"/>
        <end position="470"/>
    </location>
</feature>
<dbReference type="Proteomes" id="UP000715095">
    <property type="component" value="Unassembled WGS sequence"/>
</dbReference>
<comment type="subcellular location">
    <subcellularLocation>
        <location evidence="1">Cell membrane</location>
        <topology evidence="1">Multi-pass membrane protein</topology>
    </subcellularLocation>
</comment>
<feature type="transmembrane region" description="Helical" evidence="8">
    <location>
        <begin position="364"/>
        <end position="382"/>
    </location>
</feature>
<protein>
    <submittedName>
        <fullName evidence="10">MFS transporter</fullName>
    </submittedName>
</protein>
<feature type="region of interest" description="Disordered" evidence="7">
    <location>
        <begin position="1"/>
        <end position="71"/>
    </location>
</feature>
<proteinExistence type="predicted"/>
<feature type="transmembrane region" description="Helical" evidence="8">
    <location>
        <begin position="249"/>
        <end position="267"/>
    </location>
</feature>
<dbReference type="PRINTS" id="PR01035">
    <property type="entry name" value="TCRTETA"/>
</dbReference>
<dbReference type="Pfam" id="PF07690">
    <property type="entry name" value="MFS_1"/>
    <property type="match status" value="1"/>
</dbReference>
<dbReference type="InterPro" id="IPR020846">
    <property type="entry name" value="MFS_dom"/>
</dbReference>
<gene>
    <name evidence="10" type="ORF">H6A60_09185</name>
</gene>
<evidence type="ECO:0000256" key="3">
    <source>
        <dbReference type="ARBA" id="ARBA00022475"/>
    </source>
</evidence>
<dbReference type="InterPro" id="IPR011701">
    <property type="entry name" value="MFS"/>
</dbReference>
<dbReference type="EMBL" id="JACJJC010000015">
    <property type="protein sequence ID" value="MBM6704653.1"/>
    <property type="molecule type" value="Genomic_DNA"/>
</dbReference>
<feature type="domain" description="Major facilitator superfamily (MFS) profile" evidence="9">
    <location>
        <begin position="89"/>
        <end position="475"/>
    </location>
</feature>
<feature type="transmembrane region" description="Helical" evidence="8">
    <location>
        <begin position="422"/>
        <end position="446"/>
    </location>
</feature>